<keyword evidence="2" id="KW-1185">Reference proteome</keyword>
<proteinExistence type="predicted"/>
<name>A0ACC1YRF1_MELAZ</name>
<evidence type="ECO:0000313" key="2">
    <source>
        <dbReference type="Proteomes" id="UP001164539"/>
    </source>
</evidence>
<protein>
    <submittedName>
        <fullName evidence="1">Respiratory burst oxidase</fullName>
    </submittedName>
</protein>
<gene>
    <name evidence="1" type="ORF">OWV82_004717</name>
</gene>
<organism evidence="1 2">
    <name type="scientific">Melia azedarach</name>
    <name type="common">Chinaberry tree</name>
    <dbReference type="NCBI Taxonomy" id="155640"/>
    <lineage>
        <taxon>Eukaryota</taxon>
        <taxon>Viridiplantae</taxon>
        <taxon>Streptophyta</taxon>
        <taxon>Embryophyta</taxon>
        <taxon>Tracheophyta</taxon>
        <taxon>Spermatophyta</taxon>
        <taxon>Magnoliopsida</taxon>
        <taxon>eudicotyledons</taxon>
        <taxon>Gunneridae</taxon>
        <taxon>Pentapetalae</taxon>
        <taxon>rosids</taxon>
        <taxon>malvids</taxon>
        <taxon>Sapindales</taxon>
        <taxon>Meliaceae</taxon>
        <taxon>Melia</taxon>
    </lineage>
</organism>
<dbReference type="Proteomes" id="UP001164539">
    <property type="component" value="Chromosome 2"/>
</dbReference>
<evidence type="ECO:0000313" key="1">
    <source>
        <dbReference type="EMBL" id="KAJ4725919.1"/>
    </source>
</evidence>
<sequence length="823" mass="93954">MVDVPIRDDAGVGGKPMKPPAGPSFRRNTSAAVRKSGGLSGGSGPVKIDRTASSAARGLQSLRFLDRTVTGKENDAWRSIERRFNQFAVNGRLSKDKFGICVGMGESTEFSMEVFDALARRRKVNVENGITKEEVRMFWEDMTKKDLDARLQIFFDMCDKNGDGILSEEEVKEVILLSASANKLSNLKEHADTYASLIMEKLDPDHKGYIEMWQLEILLRGMVGDDSSKIGQGTETLTKAMIPKNYRTSVGKLSSTTTEFFHDNFKRIWIVWLWLVINAGLFFWKFNELQSSPVFKITGYCVCFAKGSGETLKFNMGLILLTVCRRTLTKLRSTFLHKLIPFDDNINFHKMIALGVAIGSIVHTLFHLICNYPKLSSCRREKFMYLLGPLVNYQQPTYWDLMLHTVGATGVFMCLIMAFSFTLATSSFRKNAVKLPWVFHNLAGFNSFWYAHHLLALAYILLFMHGWFLIFDKPWYQKTTWMYIIIPVLFYTNERILTQYQELNHNVDIIKAVIYTGNVLALYMTKPPGFKYQSGMYLFVKCPNLSPFEWHPFSITSAPGDYYLSVHIRALGDWTSELKDRFEQVCDAPAPAKPNRGSLMRMETRSAANTTNFEQIQARFPKILIKGPYGAPAQDYKNYDILLLIGLGIGATPFISIIKDLLNHIKSHELSNVSQTEFLENGFKKGPERAYFYWVTREQGSFEWFKGVMDDIADHDDKNVIEMHNYLTSVYEEGDARSALIAMVQKLQHAKNGVDIVSQSRIRTHFARPNWRKVFAQLATDHESSRIGVFYCGSATLTKTLKSLCQEFSLESPTRFDFHKENF</sequence>
<accession>A0ACC1YRF1</accession>
<reference evidence="1 2" key="1">
    <citation type="journal article" date="2023" name="Science">
        <title>Complex scaffold remodeling in plant triterpene biosynthesis.</title>
        <authorList>
            <person name="De La Pena R."/>
            <person name="Hodgson H."/>
            <person name="Liu J.C."/>
            <person name="Stephenson M.J."/>
            <person name="Martin A.C."/>
            <person name="Owen C."/>
            <person name="Harkess A."/>
            <person name="Leebens-Mack J."/>
            <person name="Jimenez L.E."/>
            <person name="Osbourn A."/>
            <person name="Sattely E.S."/>
        </authorList>
    </citation>
    <scope>NUCLEOTIDE SEQUENCE [LARGE SCALE GENOMIC DNA]</scope>
    <source>
        <strain evidence="2">cv. JPN11</strain>
        <tissue evidence="1">Leaf</tissue>
    </source>
</reference>
<comment type="caution">
    <text evidence="1">The sequence shown here is derived from an EMBL/GenBank/DDBJ whole genome shotgun (WGS) entry which is preliminary data.</text>
</comment>
<dbReference type="EMBL" id="CM051395">
    <property type="protein sequence ID" value="KAJ4725919.1"/>
    <property type="molecule type" value="Genomic_DNA"/>
</dbReference>